<gene>
    <name evidence="2" type="ORF">MOTC310_20180</name>
</gene>
<feature type="region of interest" description="Disordered" evidence="1">
    <location>
        <begin position="52"/>
        <end position="74"/>
    </location>
</feature>
<name>A0ABU7TS30_9HYPH</name>
<evidence type="ECO:0000256" key="1">
    <source>
        <dbReference type="SAM" id="MobiDB-lite"/>
    </source>
</evidence>
<organism evidence="2 3">
    <name type="scientific">Methylobacterium oryzae</name>
    <dbReference type="NCBI Taxonomy" id="334852"/>
    <lineage>
        <taxon>Bacteria</taxon>
        <taxon>Pseudomonadati</taxon>
        <taxon>Pseudomonadota</taxon>
        <taxon>Alphaproteobacteria</taxon>
        <taxon>Hyphomicrobiales</taxon>
        <taxon>Methylobacteriaceae</taxon>
        <taxon>Methylobacterium</taxon>
    </lineage>
</organism>
<evidence type="ECO:0000313" key="2">
    <source>
        <dbReference type="EMBL" id="MEE7492669.1"/>
    </source>
</evidence>
<protein>
    <submittedName>
        <fullName evidence="2">Uncharacterized protein</fullName>
    </submittedName>
</protein>
<keyword evidence="3" id="KW-1185">Reference proteome</keyword>
<dbReference type="EMBL" id="MLCA01000010">
    <property type="protein sequence ID" value="MEE7492669.1"/>
    <property type="molecule type" value="Genomic_DNA"/>
</dbReference>
<comment type="caution">
    <text evidence="2">The sequence shown here is derived from an EMBL/GenBank/DDBJ whole genome shotgun (WGS) entry which is preliminary data.</text>
</comment>
<evidence type="ECO:0000313" key="3">
    <source>
        <dbReference type="Proteomes" id="UP001355206"/>
    </source>
</evidence>
<sequence>MTDGTPQPSQYVVTASARRGDLRQTRERAASAVVLARSGIAAGYEAVRITDPSGSVHGPGRHRIESMNGGRPFH</sequence>
<dbReference type="RefSeq" id="WP_331303084.1">
    <property type="nucleotide sequence ID" value="NZ_MLCA01000010.1"/>
</dbReference>
<dbReference type="Proteomes" id="UP001355206">
    <property type="component" value="Unassembled WGS sequence"/>
</dbReference>
<proteinExistence type="predicted"/>
<accession>A0ABU7TS30</accession>
<reference evidence="2 3" key="1">
    <citation type="journal article" date="2012" name="Genet. Mol. Biol.">
        <title>Analysis of 16S rRNA and mxaF genes revealing insights into Methylobacterium niche-specific plant association.</title>
        <authorList>
            <person name="Dourado M.N."/>
            <person name="Andreote F.D."/>
            <person name="Dini-Andreote F."/>
            <person name="Conti R."/>
            <person name="Araujo J.M."/>
            <person name="Araujo W.L."/>
        </authorList>
    </citation>
    <scope>NUCLEOTIDE SEQUENCE [LARGE SCALE GENOMIC DNA]</scope>
    <source>
        <strain evidence="2 3">TC3-10</strain>
    </source>
</reference>